<evidence type="ECO:0000256" key="1">
    <source>
        <dbReference type="SAM" id="MobiDB-lite"/>
    </source>
</evidence>
<organism evidence="2 3">
    <name type="scientific">Aphis craccivora</name>
    <name type="common">Cowpea aphid</name>
    <dbReference type="NCBI Taxonomy" id="307492"/>
    <lineage>
        <taxon>Eukaryota</taxon>
        <taxon>Metazoa</taxon>
        <taxon>Ecdysozoa</taxon>
        <taxon>Arthropoda</taxon>
        <taxon>Hexapoda</taxon>
        <taxon>Insecta</taxon>
        <taxon>Pterygota</taxon>
        <taxon>Neoptera</taxon>
        <taxon>Paraneoptera</taxon>
        <taxon>Hemiptera</taxon>
        <taxon>Sternorrhyncha</taxon>
        <taxon>Aphidomorpha</taxon>
        <taxon>Aphidoidea</taxon>
        <taxon>Aphididae</taxon>
        <taxon>Aphidini</taxon>
        <taxon>Aphis</taxon>
        <taxon>Aphis</taxon>
    </lineage>
</organism>
<feature type="compositionally biased region" description="Polar residues" evidence="1">
    <location>
        <begin position="106"/>
        <end position="122"/>
    </location>
</feature>
<reference evidence="2 3" key="1">
    <citation type="submission" date="2019-08" db="EMBL/GenBank/DDBJ databases">
        <title>Whole genome of Aphis craccivora.</title>
        <authorList>
            <person name="Voronova N.V."/>
            <person name="Shulinski R.S."/>
            <person name="Bandarenka Y.V."/>
            <person name="Zhorov D.G."/>
            <person name="Warner D."/>
        </authorList>
    </citation>
    <scope>NUCLEOTIDE SEQUENCE [LARGE SCALE GENOMIC DNA]</scope>
    <source>
        <strain evidence="2">180601</strain>
        <tissue evidence="2">Whole Body</tissue>
    </source>
</reference>
<dbReference type="AlphaFoldDB" id="A0A6G0Y0W2"/>
<feature type="region of interest" description="Disordered" evidence="1">
    <location>
        <begin position="95"/>
        <end position="193"/>
    </location>
</feature>
<proteinExistence type="predicted"/>
<evidence type="ECO:0000313" key="2">
    <source>
        <dbReference type="EMBL" id="KAF0746810.1"/>
    </source>
</evidence>
<keyword evidence="3" id="KW-1185">Reference proteome</keyword>
<gene>
    <name evidence="2" type="ORF">FWK35_00024311</name>
</gene>
<evidence type="ECO:0000313" key="3">
    <source>
        <dbReference type="Proteomes" id="UP000478052"/>
    </source>
</evidence>
<accession>A0A6G0Y0W2</accession>
<feature type="compositionally biased region" description="Polar residues" evidence="1">
    <location>
        <begin position="139"/>
        <end position="149"/>
    </location>
</feature>
<feature type="compositionally biased region" description="Polar residues" evidence="1">
    <location>
        <begin position="156"/>
        <end position="168"/>
    </location>
</feature>
<dbReference type="Proteomes" id="UP000478052">
    <property type="component" value="Unassembled WGS sequence"/>
</dbReference>
<dbReference type="EMBL" id="VUJU01007067">
    <property type="protein sequence ID" value="KAF0746810.1"/>
    <property type="molecule type" value="Genomic_DNA"/>
</dbReference>
<protein>
    <submittedName>
        <fullName evidence="2">General transcription factor II-I repeat domain-containing protein 2B-like</fullName>
    </submittedName>
</protein>
<name>A0A6G0Y0W2_APHCR</name>
<dbReference type="OrthoDB" id="10456754at2759"/>
<sequence length="286" mass="32365">MYINHEDIPKLPGSLIINSNGSLFRIFLTDDSITCYTCKSIGHTSNTCKKDFLNDLNSLPPHNPNYILTHENPQKEVTISTENTKSSQHLVIHDTTDKEDTHHPSLPTNVPTPLNIMNWNVENQDETPSAPPTHDKTEQTLIEPSSYSLSKRPLSDTYTPKSPNSPTTSDDKMPILQPDKKKPKIKSRSNSLTSLEDNKIDSMLKPAVAFFTNTENTSITMEQFKFFLENIGNNKINIHTLCEEINSNVSSMFELLENIRPLITERPMKTKLSKTANLLFKFLPLP</sequence>
<comment type="caution">
    <text evidence="2">The sequence shown here is derived from an EMBL/GenBank/DDBJ whole genome shotgun (WGS) entry which is preliminary data.</text>
</comment>